<dbReference type="PROSITE" id="PS50293">
    <property type="entry name" value="TPR_REGION"/>
    <property type="match status" value="1"/>
</dbReference>
<sequence length="643" mass="73873">MNHKLIKIIVFTLILAFYGSLLTHKIELPVWEDLGRHIKNGEMILHGNFDVLYSNVYSYTEPGHPFINHHWLSGVVFYLLHQAIGWDGLVIFKIIVFLSSFGLLFITATKKADFWLVAFFSLPTIFILGERTSLRPEIFSYLFIAIFLYFLIDLEEHPERKRIYWLIPLELLWVNMHVFWSIGVMMVAGFLLEKIIRPLAPTAPSGQVGWRDPVVKKLTFLLAALALVSFINPNGASGVFYSYPRDFPIIIGENQSLSQLQRTMAPWADISVAIFEPTLFLLALSFFFGFRRRQKPWFYFLASAATAVLSFYMLRGISLFGLIFLPAVSANFNEVFIRLKAVFSKNSKRIFIAFFAPALLYLIFLGGSGRLSSYNKPGIGLTPQSQSSAEFFKAQNLKGPIFNDTDIGSYLIYHLYPQEKVFADNRFGDAYPASFFSDVYKPMLRDSGKWQEALQKYQFNTIFLYQYNLNPDVRSFIYQMAHDPEWALIYVDPYAVIFLRNNPANRATIDKFQITPKNAEEKLKFLLESQNFDGQVAAADTFSLLGRPDLEMKTFLQVVGRWPKKDKVWMVMGARESAKNPRLAITYLEKAIALERKTAETYSVLGAAYYNAGEYEKAKEAFRRALKINPERQDAKKLLESMD</sequence>
<feature type="transmembrane region" description="Helical" evidence="2">
    <location>
        <begin position="297"/>
        <end position="314"/>
    </location>
</feature>
<reference evidence="3 4" key="1">
    <citation type="journal article" date="2015" name="Nature">
        <title>rRNA introns, odd ribosomes, and small enigmatic genomes across a large radiation of phyla.</title>
        <authorList>
            <person name="Brown C.T."/>
            <person name="Hug L.A."/>
            <person name="Thomas B.C."/>
            <person name="Sharon I."/>
            <person name="Castelle C.J."/>
            <person name="Singh A."/>
            <person name="Wilkins M.J."/>
            <person name="Williams K.H."/>
            <person name="Banfield J.F."/>
        </authorList>
    </citation>
    <scope>NUCLEOTIDE SEQUENCE [LARGE SCALE GENOMIC DNA]</scope>
</reference>
<gene>
    <name evidence="3" type="ORF">UW49_C0002G0109</name>
</gene>
<feature type="transmembrane region" description="Helical" evidence="2">
    <location>
        <begin position="214"/>
        <end position="231"/>
    </location>
</feature>
<evidence type="ECO:0000313" key="4">
    <source>
        <dbReference type="Proteomes" id="UP000033977"/>
    </source>
</evidence>
<dbReference type="Pfam" id="PF00515">
    <property type="entry name" value="TPR_1"/>
    <property type="match status" value="1"/>
</dbReference>
<keyword evidence="1" id="KW-0802">TPR repeat</keyword>
<dbReference type="InterPro" id="IPR011990">
    <property type="entry name" value="TPR-like_helical_dom_sf"/>
</dbReference>
<organism evidence="3 4">
    <name type="scientific">Candidatus Giovannonibacteria bacterium GW2011_GWB1_44_23</name>
    <dbReference type="NCBI Taxonomy" id="1618652"/>
    <lineage>
        <taxon>Bacteria</taxon>
        <taxon>Candidatus Giovannoniibacteriota</taxon>
    </lineage>
</organism>
<dbReference type="EMBL" id="LCIN01000002">
    <property type="protein sequence ID" value="KKT57713.1"/>
    <property type="molecule type" value="Genomic_DNA"/>
</dbReference>
<feature type="repeat" description="TPR" evidence="1">
    <location>
        <begin position="599"/>
        <end position="632"/>
    </location>
</feature>
<dbReference type="Proteomes" id="UP000033977">
    <property type="component" value="Unassembled WGS sequence"/>
</dbReference>
<dbReference type="InterPro" id="IPR019734">
    <property type="entry name" value="TPR_rpt"/>
</dbReference>
<evidence type="ECO:0000313" key="3">
    <source>
        <dbReference type="EMBL" id="KKT57713.1"/>
    </source>
</evidence>
<feature type="transmembrane region" description="Helical" evidence="2">
    <location>
        <begin position="6"/>
        <end position="23"/>
    </location>
</feature>
<dbReference type="PROSITE" id="PS50005">
    <property type="entry name" value="TPR"/>
    <property type="match status" value="1"/>
</dbReference>
<keyword evidence="2" id="KW-0472">Membrane</keyword>
<proteinExistence type="predicted"/>
<dbReference type="AlphaFoldDB" id="A0A0G1IFW3"/>
<dbReference type="PATRIC" id="fig|1618652.3.peg.226"/>
<feature type="transmembrane region" description="Helical" evidence="2">
    <location>
        <begin position="136"/>
        <end position="152"/>
    </location>
</feature>
<keyword evidence="2" id="KW-1133">Transmembrane helix</keyword>
<accession>A0A0G1IFW3</accession>
<feature type="transmembrane region" description="Helical" evidence="2">
    <location>
        <begin position="349"/>
        <end position="367"/>
    </location>
</feature>
<feature type="transmembrane region" description="Helical" evidence="2">
    <location>
        <begin position="270"/>
        <end position="290"/>
    </location>
</feature>
<dbReference type="SUPFAM" id="SSF48452">
    <property type="entry name" value="TPR-like"/>
    <property type="match status" value="1"/>
</dbReference>
<feature type="transmembrane region" description="Helical" evidence="2">
    <location>
        <begin position="88"/>
        <end position="106"/>
    </location>
</feature>
<comment type="caution">
    <text evidence="3">The sequence shown here is derived from an EMBL/GenBank/DDBJ whole genome shotgun (WGS) entry which is preliminary data.</text>
</comment>
<evidence type="ECO:0000256" key="2">
    <source>
        <dbReference type="SAM" id="Phobius"/>
    </source>
</evidence>
<feature type="transmembrane region" description="Helical" evidence="2">
    <location>
        <begin position="172"/>
        <end position="193"/>
    </location>
</feature>
<feature type="transmembrane region" description="Helical" evidence="2">
    <location>
        <begin position="320"/>
        <end position="337"/>
    </location>
</feature>
<name>A0A0G1IFW3_9BACT</name>
<keyword evidence="2" id="KW-0812">Transmembrane</keyword>
<dbReference type="Gene3D" id="1.25.40.10">
    <property type="entry name" value="Tetratricopeptide repeat domain"/>
    <property type="match status" value="1"/>
</dbReference>
<evidence type="ECO:0000256" key="1">
    <source>
        <dbReference type="PROSITE-ProRule" id="PRU00339"/>
    </source>
</evidence>
<protein>
    <submittedName>
        <fullName evidence="3">Cytochrome c biogenesis factor</fullName>
    </submittedName>
</protein>
<dbReference type="SMART" id="SM00028">
    <property type="entry name" value="TPR"/>
    <property type="match status" value="1"/>
</dbReference>